<protein>
    <submittedName>
        <fullName evidence="1">Uncharacterized protein</fullName>
    </submittedName>
</protein>
<dbReference type="AlphaFoldDB" id="A0A0P5UA27"/>
<sequence>MTRNFVVWLFARLAVCCLDGEKQTICRWVKTLRSPSVSVPLISSRFRGQVRLCTIGRGLSESKLDYDKSLS</sequence>
<proteinExistence type="predicted"/>
<name>A0A0P5UA27_9CRUS</name>
<evidence type="ECO:0000313" key="1">
    <source>
        <dbReference type="EMBL" id="JAN67042.1"/>
    </source>
</evidence>
<dbReference type="EMBL" id="GDIQ01027695">
    <property type="protein sequence ID" value="JAN67042.1"/>
    <property type="molecule type" value="Transcribed_RNA"/>
</dbReference>
<reference evidence="1" key="1">
    <citation type="submission" date="2015-10" db="EMBL/GenBank/DDBJ databases">
        <title>EvidentialGene: Evidence-directed Construction of Complete mRNA Transcriptomes without Genomes.</title>
        <authorList>
            <person name="Gilbert D.G."/>
        </authorList>
    </citation>
    <scope>NUCLEOTIDE SEQUENCE</scope>
</reference>
<accession>A0A0P5UA27</accession>
<organism evidence="1">
    <name type="scientific">Daphnia magna</name>
    <dbReference type="NCBI Taxonomy" id="35525"/>
    <lineage>
        <taxon>Eukaryota</taxon>
        <taxon>Metazoa</taxon>
        <taxon>Ecdysozoa</taxon>
        <taxon>Arthropoda</taxon>
        <taxon>Crustacea</taxon>
        <taxon>Branchiopoda</taxon>
        <taxon>Diplostraca</taxon>
        <taxon>Cladocera</taxon>
        <taxon>Anomopoda</taxon>
        <taxon>Daphniidae</taxon>
        <taxon>Daphnia</taxon>
    </lineage>
</organism>